<evidence type="ECO:0000313" key="1">
    <source>
        <dbReference type="EMBL" id="ACL77424.1"/>
    </source>
</evidence>
<proteinExistence type="predicted"/>
<dbReference type="HOGENOM" id="CLU_1624258_0_0_9"/>
<name>B8I098_RUMCH</name>
<dbReference type="EMBL" id="CP001348">
    <property type="protein sequence ID" value="ACL77424.1"/>
    <property type="molecule type" value="Genomic_DNA"/>
</dbReference>
<protein>
    <submittedName>
        <fullName evidence="1">Uncharacterized protein</fullName>
    </submittedName>
</protein>
<accession>B8I098</accession>
<dbReference type="Proteomes" id="UP000001349">
    <property type="component" value="Chromosome"/>
</dbReference>
<gene>
    <name evidence="1" type="ordered locus">Ccel_3133</name>
</gene>
<dbReference type="RefSeq" id="WP_015926482.1">
    <property type="nucleotide sequence ID" value="NC_011898.1"/>
</dbReference>
<evidence type="ECO:0000313" key="2">
    <source>
        <dbReference type="Proteomes" id="UP000001349"/>
    </source>
</evidence>
<dbReference type="STRING" id="394503.Ccel_3133"/>
<organism evidence="1 2">
    <name type="scientific">Ruminiclostridium cellulolyticum (strain ATCC 35319 / DSM 5812 / JCM 6584 / H10)</name>
    <name type="common">Clostridium cellulolyticum</name>
    <dbReference type="NCBI Taxonomy" id="394503"/>
    <lineage>
        <taxon>Bacteria</taxon>
        <taxon>Bacillati</taxon>
        <taxon>Bacillota</taxon>
        <taxon>Clostridia</taxon>
        <taxon>Eubacteriales</taxon>
        <taxon>Oscillospiraceae</taxon>
        <taxon>Ruminiclostridium</taxon>
    </lineage>
</organism>
<sequence>MKAFLFGIGAFFFGLIVWLFCHDYNLNHMHYNQLKTVAEEASVAATLFTESKAESEGNIVFNQTEGHKAIKAVLKSMLKTDENLNPVEGSYWQEKITYKAYFFDDSNTTYPKSFTDPETGFKFEVLRPSVVVTINAGKARYTMAGIIDDTVNIRSAAHEIVGW</sequence>
<dbReference type="KEGG" id="cce:Ccel_3133"/>
<reference evidence="1 2" key="1">
    <citation type="submission" date="2009-01" db="EMBL/GenBank/DDBJ databases">
        <title>Complete sequence of Clostridium cellulolyticum H10.</title>
        <authorList>
            <consortium name="US DOE Joint Genome Institute"/>
            <person name="Lucas S."/>
            <person name="Copeland A."/>
            <person name="Lapidus A."/>
            <person name="Glavina del Rio T."/>
            <person name="Dalin E."/>
            <person name="Tice H."/>
            <person name="Bruce D."/>
            <person name="Goodwin L."/>
            <person name="Pitluck S."/>
            <person name="Chertkov O."/>
            <person name="Saunders E."/>
            <person name="Brettin T."/>
            <person name="Detter J.C."/>
            <person name="Han C."/>
            <person name="Larimer F."/>
            <person name="Land M."/>
            <person name="Hauser L."/>
            <person name="Kyrpides N."/>
            <person name="Ivanova N."/>
            <person name="Zhou J."/>
            <person name="Richardson P."/>
        </authorList>
    </citation>
    <scope>NUCLEOTIDE SEQUENCE [LARGE SCALE GENOMIC DNA]</scope>
    <source>
        <strain evidence="2">ATCC 35319 / DSM 5812 / JCM 6584 / H10</strain>
    </source>
</reference>
<dbReference type="OrthoDB" id="1739152at2"/>
<dbReference type="eggNOG" id="ENOG5033U37">
    <property type="taxonomic scope" value="Bacteria"/>
</dbReference>
<keyword evidence="2" id="KW-1185">Reference proteome</keyword>
<dbReference type="AlphaFoldDB" id="B8I098"/>